<comment type="caution">
    <text evidence="10">The sequence shown here is derived from an EMBL/GenBank/DDBJ whole genome shotgun (WGS) entry which is preliminary data.</text>
</comment>
<feature type="transmembrane region" description="Helical" evidence="8">
    <location>
        <begin position="254"/>
        <end position="276"/>
    </location>
</feature>
<feature type="transmembrane region" description="Helical" evidence="8">
    <location>
        <begin position="378"/>
        <end position="398"/>
    </location>
</feature>
<evidence type="ECO:0000313" key="10">
    <source>
        <dbReference type="EMBL" id="GHO60279.1"/>
    </source>
</evidence>
<gene>
    <name evidence="10" type="ORF">KSB_87540</name>
</gene>
<evidence type="ECO:0000256" key="4">
    <source>
        <dbReference type="ARBA" id="ARBA00022692"/>
    </source>
</evidence>
<protein>
    <submittedName>
        <fullName evidence="10">MFS transporter</fullName>
    </submittedName>
</protein>
<feature type="domain" description="Major facilitator superfamily (MFS) profile" evidence="9">
    <location>
        <begin position="249"/>
        <end position="442"/>
    </location>
</feature>
<dbReference type="InterPro" id="IPR010290">
    <property type="entry name" value="TM_effector"/>
</dbReference>
<name>A0ABQ3V5V8_9CHLR</name>
<keyword evidence="2" id="KW-0813">Transport</keyword>
<keyword evidence="6 8" id="KW-0472">Membrane</keyword>
<feature type="transmembrane region" description="Helical" evidence="8">
    <location>
        <begin position="312"/>
        <end position="332"/>
    </location>
</feature>
<evidence type="ECO:0000256" key="3">
    <source>
        <dbReference type="ARBA" id="ARBA00022475"/>
    </source>
</evidence>
<keyword evidence="4 8" id="KW-0812">Transmembrane</keyword>
<feature type="transmembrane region" description="Helical" evidence="8">
    <location>
        <begin position="338"/>
        <end position="358"/>
    </location>
</feature>
<feature type="transmembrane region" description="Helical" evidence="8">
    <location>
        <begin position="76"/>
        <end position="97"/>
    </location>
</feature>
<feature type="compositionally biased region" description="Polar residues" evidence="7">
    <location>
        <begin position="1"/>
        <end position="11"/>
    </location>
</feature>
<evidence type="ECO:0000256" key="5">
    <source>
        <dbReference type="ARBA" id="ARBA00022989"/>
    </source>
</evidence>
<dbReference type="SUPFAM" id="SSF103473">
    <property type="entry name" value="MFS general substrate transporter"/>
    <property type="match status" value="1"/>
</dbReference>
<feature type="transmembrane region" description="Helical" evidence="8">
    <location>
        <begin position="52"/>
        <end position="70"/>
    </location>
</feature>
<dbReference type="EMBL" id="BNJG01000004">
    <property type="protein sequence ID" value="GHO60279.1"/>
    <property type="molecule type" value="Genomic_DNA"/>
</dbReference>
<dbReference type="InterPro" id="IPR020846">
    <property type="entry name" value="MFS_dom"/>
</dbReference>
<evidence type="ECO:0000256" key="6">
    <source>
        <dbReference type="ARBA" id="ARBA00023136"/>
    </source>
</evidence>
<dbReference type="PROSITE" id="PS50850">
    <property type="entry name" value="MFS"/>
    <property type="match status" value="1"/>
</dbReference>
<evidence type="ECO:0000256" key="1">
    <source>
        <dbReference type="ARBA" id="ARBA00004651"/>
    </source>
</evidence>
<feature type="region of interest" description="Disordered" evidence="7">
    <location>
        <begin position="1"/>
        <end position="28"/>
    </location>
</feature>
<keyword evidence="3" id="KW-1003">Cell membrane</keyword>
<dbReference type="CDD" id="cd06173">
    <property type="entry name" value="MFS_MefA_like"/>
    <property type="match status" value="1"/>
</dbReference>
<dbReference type="Gene3D" id="1.20.1250.20">
    <property type="entry name" value="MFS general substrate transporter like domains"/>
    <property type="match status" value="1"/>
</dbReference>
<feature type="transmembrane region" description="Helical" evidence="8">
    <location>
        <begin position="282"/>
        <end position="305"/>
    </location>
</feature>
<dbReference type="Pfam" id="PF05977">
    <property type="entry name" value="MFS_3"/>
    <property type="match status" value="1"/>
</dbReference>
<evidence type="ECO:0000313" key="11">
    <source>
        <dbReference type="Proteomes" id="UP000654345"/>
    </source>
</evidence>
<keyword evidence="11" id="KW-1185">Reference proteome</keyword>
<keyword evidence="5 8" id="KW-1133">Transmembrane helix</keyword>
<feature type="transmembrane region" description="Helical" evidence="8">
    <location>
        <begin position="404"/>
        <end position="423"/>
    </location>
</feature>
<dbReference type="InterPro" id="IPR036259">
    <property type="entry name" value="MFS_trans_sf"/>
</dbReference>
<evidence type="ECO:0000256" key="8">
    <source>
        <dbReference type="SAM" id="Phobius"/>
    </source>
</evidence>
<organism evidence="10 11">
    <name type="scientific">Ktedonobacter robiniae</name>
    <dbReference type="NCBI Taxonomy" id="2778365"/>
    <lineage>
        <taxon>Bacteria</taxon>
        <taxon>Bacillati</taxon>
        <taxon>Chloroflexota</taxon>
        <taxon>Ktedonobacteria</taxon>
        <taxon>Ktedonobacterales</taxon>
        <taxon>Ktedonobacteraceae</taxon>
        <taxon>Ktedonobacter</taxon>
    </lineage>
</organism>
<feature type="compositionally biased region" description="Low complexity" evidence="7">
    <location>
        <begin position="12"/>
        <end position="28"/>
    </location>
</feature>
<sequence>MISEQDILNDQSGGAESSRSSELSSPSSAKEVRHLAPLWHNRDFMLLWSSQLLSSVGSEVSLLAFPLLVLGITHSAIQAGLVGALRSLPFALLCLPAGAFIDRWDRKRVMLICDTGRALALGSIPVALWLGRLGLLQLCLVALVEGTLMTFFSVAQIACLPHVVPKAQIPAASAQNQVIDSTSWTLGPFLGGFLYGVGHAVPFLTDAISYVCSVLSIFLMHARFQEGRTEEPRKIWYEIGEGLLWLWREHVLRFLALLTLGLVFPTVGFTLILIVLAQDLHATPLAIGMLFASGGVGSIAGAVLSGPLQKRFAVGPLTIGAAWVWAVSWLALAVAPNLWVLGVANGVSFIVVPVFYSVQSSYRLIVIPDHLQGRVQSVFRLLSLGSMPLGLALAGLLIQWIGPAQTVVLLFVPQALIALFATLNRRLRAIPSLSDLARKDLE</sequence>
<reference evidence="10 11" key="1">
    <citation type="journal article" date="2021" name="Int. J. Syst. Evol. Microbiol.">
        <title>Reticulibacter mediterranei gen. nov., sp. nov., within the new family Reticulibacteraceae fam. nov., and Ktedonospora formicarum gen. nov., sp. nov., Ktedonobacter robiniae sp. nov., Dictyobacter formicarum sp. nov. and Dictyobacter arantiisoli sp. nov., belonging to the class Ktedonobacteria.</title>
        <authorList>
            <person name="Yabe S."/>
            <person name="Zheng Y."/>
            <person name="Wang C.M."/>
            <person name="Sakai Y."/>
            <person name="Abe K."/>
            <person name="Yokota A."/>
            <person name="Donadio S."/>
            <person name="Cavaletti L."/>
            <person name="Monciardini P."/>
        </authorList>
    </citation>
    <scope>NUCLEOTIDE SEQUENCE [LARGE SCALE GENOMIC DNA]</scope>
    <source>
        <strain evidence="10 11">SOSP1-30</strain>
    </source>
</reference>
<evidence type="ECO:0000256" key="2">
    <source>
        <dbReference type="ARBA" id="ARBA00022448"/>
    </source>
</evidence>
<feature type="transmembrane region" description="Helical" evidence="8">
    <location>
        <begin position="207"/>
        <end position="224"/>
    </location>
</feature>
<dbReference type="RefSeq" id="WP_201376433.1">
    <property type="nucleotide sequence ID" value="NZ_BNJG01000004.1"/>
</dbReference>
<comment type="subcellular location">
    <subcellularLocation>
        <location evidence="1">Cell membrane</location>
        <topology evidence="1">Multi-pass membrane protein</topology>
    </subcellularLocation>
</comment>
<accession>A0ABQ3V5V8</accession>
<proteinExistence type="predicted"/>
<dbReference type="Proteomes" id="UP000654345">
    <property type="component" value="Unassembled WGS sequence"/>
</dbReference>
<dbReference type="PANTHER" id="PTHR23513:SF6">
    <property type="entry name" value="MAJOR FACILITATOR SUPERFAMILY ASSOCIATED DOMAIN-CONTAINING PROTEIN"/>
    <property type="match status" value="1"/>
</dbReference>
<dbReference type="PANTHER" id="PTHR23513">
    <property type="entry name" value="INTEGRAL MEMBRANE EFFLUX PROTEIN-RELATED"/>
    <property type="match status" value="1"/>
</dbReference>
<evidence type="ECO:0000256" key="7">
    <source>
        <dbReference type="SAM" id="MobiDB-lite"/>
    </source>
</evidence>
<evidence type="ECO:0000259" key="9">
    <source>
        <dbReference type="PROSITE" id="PS50850"/>
    </source>
</evidence>